<evidence type="ECO:0000256" key="1">
    <source>
        <dbReference type="SAM" id="MobiDB-lite"/>
    </source>
</evidence>
<organism evidence="2 3">
    <name type="scientific">Croceicoccus naphthovorans</name>
    <dbReference type="NCBI Taxonomy" id="1348774"/>
    <lineage>
        <taxon>Bacteria</taxon>
        <taxon>Pseudomonadati</taxon>
        <taxon>Pseudomonadota</taxon>
        <taxon>Alphaproteobacteria</taxon>
        <taxon>Sphingomonadales</taxon>
        <taxon>Erythrobacteraceae</taxon>
        <taxon>Croceicoccus</taxon>
    </lineage>
</organism>
<dbReference type="STRING" id="1348774.AB433_03430"/>
<proteinExistence type="predicted"/>
<dbReference type="InterPro" id="IPR024072">
    <property type="entry name" value="DHFR-like_dom_sf"/>
</dbReference>
<name>A0A0G3XDH3_9SPHN</name>
<dbReference type="RefSeq" id="WP_047819928.1">
    <property type="nucleotide sequence ID" value="NZ_CP011770.1"/>
</dbReference>
<dbReference type="Gene3D" id="3.40.430.10">
    <property type="entry name" value="Dihydrofolate Reductase, subunit A"/>
    <property type="match status" value="1"/>
</dbReference>
<accession>A0A0G3XDH3</accession>
<dbReference type="AlphaFoldDB" id="A0A0G3XDH3"/>
<dbReference type="InterPro" id="IPR002734">
    <property type="entry name" value="RibDG_C"/>
</dbReference>
<evidence type="ECO:0000313" key="2">
    <source>
        <dbReference type="EMBL" id="AKM09237.1"/>
    </source>
</evidence>
<dbReference type="Pfam" id="PF01872">
    <property type="entry name" value="RibD_C"/>
    <property type="match status" value="1"/>
</dbReference>
<dbReference type="KEGG" id="cna:AB433_03430"/>
<keyword evidence="3" id="KW-1185">Reference proteome</keyword>
<sequence length="221" mass="23924">MSREIIGGAFVSLDGVMQAPGAAEEDRSGGFAHGGWIAAVGDEGLGNQINALLNPPFDLLLGRRTYDIFAAYWPYMPESDSISARFAACRKYVMTHGDQPLDWVGSERVDSMDALRAIKQGDGPPLVIQGSTTLYPQLLAERLLDKLVLMMAPVVLGKGKRMFADGTPPLAMRQVEARVTSGGFVLATYVPDGPAQVGSFGPDNPSEAEKVRRRRVLEDTW</sequence>
<dbReference type="OrthoDB" id="7342392at2"/>
<evidence type="ECO:0000313" key="3">
    <source>
        <dbReference type="Proteomes" id="UP000035287"/>
    </source>
</evidence>
<dbReference type="PATRIC" id="fig|1348774.3.peg.716"/>
<protein>
    <submittedName>
        <fullName evidence="2">Uncharacterized protein</fullName>
    </submittedName>
</protein>
<reference evidence="2 3" key="1">
    <citation type="submission" date="2015-06" db="EMBL/GenBank/DDBJ databases">
        <authorList>
            <person name="Zeng Y."/>
            <person name="Huang Y."/>
        </authorList>
    </citation>
    <scope>NUCLEOTIDE SEQUENCE [LARGE SCALE GENOMIC DNA]</scope>
    <source>
        <strain evidence="2 3">PQ-2</strain>
    </source>
</reference>
<feature type="region of interest" description="Disordered" evidence="1">
    <location>
        <begin position="196"/>
        <end position="221"/>
    </location>
</feature>
<dbReference type="GO" id="GO:0008703">
    <property type="term" value="F:5-amino-6-(5-phosphoribosylamino)uracil reductase activity"/>
    <property type="evidence" value="ECO:0007669"/>
    <property type="project" value="InterPro"/>
</dbReference>
<dbReference type="GO" id="GO:0009231">
    <property type="term" value="P:riboflavin biosynthetic process"/>
    <property type="evidence" value="ECO:0007669"/>
    <property type="project" value="InterPro"/>
</dbReference>
<dbReference type="Proteomes" id="UP000035287">
    <property type="component" value="Chromosome"/>
</dbReference>
<dbReference type="EMBL" id="CP011770">
    <property type="protein sequence ID" value="AKM09237.1"/>
    <property type="molecule type" value="Genomic_DNA"/>
</dbReference>
<gene>
    <name evidence="2" type="ORF">AB433_03430</name>
</gene>
<dbReference type="SUPFAM" id="SSF53597">
    <property type="entry name" value="Dihydrofolate reductase-like"/>
    <property type="match status" value="1"/>
</dbReference>